<evidence type="ECO:0000313" key="1">
    <source>
        <dbReference type="EMBL" id="SDN36159.1"/>
    </source>
</evidence>
<dbReference type="EMBL" id="FNHW01000003">
    <property type="protein sequence ID" value="SDN36159.1"/>
    <property type="molecule type" value="Genomic_DNA"/>
</dbReference>
<organism evidence="1 2">
    <name type="scientific">Fictibacillus solisalsi</name>
    <dbReference type="NCBI Taxonomy" id="459525"/>
    <lineage>
        <taxon>Bacteria</taxon>
        <taxon>Bacillati</taxon>
        <taxon>Bacillota</taxon>
        <taxon>Bacilli</taxon>
        <taxon>Bacillales</taxon>
        <taxon>Fictibacillaceae</taxon>
        <taxon>Fictibacillus</taxon>
    </lineage>
</organism>
<accession>A0A1H0AS30</accession>
<protein>
    <submittedName>
        <fullName evidence="1">Uncharacterized protein</fullName>
    </submittedName>
</protein>
<gene>
    <name evidence="1" type="ORF">SAMN04488137_4170</name>
</gene>
<dbReference type="Proteomes" id="UP000199544">
    <property type="component" value="Unassembled WGS sequence"/>
</dbReference>
<sequence length="40" mass="4515">MTFLCSVLSIFGIALLNEIRHANVKKEPAKHRLPSKKPIL</sequence>
<reference evidence="2" key="1">
    <citation type="submission" date="2016-10" db="EMBL/GenBank/DDBJ databases">
        <authorList>
            <person name="Varghese N."/>
            <person name="Submissions S."/>
        </authorList>
    </citation>
    <scope>NUCLEOTIDE SEQUENCE [LARGE SCALE GENOMIC DNA]</scope>
    <source>
        <strain evidence="2">CGMCC 1.6854</strain>
    </source>
</reference>
<dbReference type="AlphaFoldDB" id="A0A1H0AS30"/>
<keyword evidence="2" id="KW-1185">Reference proteome</keyword>
<evidence type="ECO:0000313" key="2">
    <source>
        <dbReference type="Proteomes" id="UP000199544"/>
    </source>
</evidence>
<proteinExistence type="predicted"/>
<name>A0A1H0AS30_9BACL</name>